<name>A0AA36MGD4_CYLNA</name>
<dbReference type="SUPFAM" id="SSF51445">
    <property type="entry name" value="(Trans)glycosidases"/>
    <property type="match status" value="1"/>
</dbReference>
<dbReference type="InterPro" id="IPR017853">
    <property type="entry name" value="GH"/>
</dbReference>
<dbReference type="Gene3D" id="3.20.20.80">
    <property type="entry name" value="Glycosidases"/>
    <property type="match status" value="1"/>
</dbReference>
<evidence type="ECO:0000256" key="2">
    <source>
        <dbReference type="ARBA" id="ARBA00022729"/>
    </source>
</evidence>
<reference evidence="3" key="1">
    <citation type="submission" date="2023-07" db="EMBL/GenBank/DDBJ databases">
        <authorList>
            <consortium name="CYATHOMIX"/>
        </authorList>
    </citation>
    <scope>NUCLEOTIDE SEQUENCE</scope>
    <source>
        <strain evidence="3">N/A</strain>
    </source>
</reference>
<keyword evidence="2" id="KW-0732">Signal</keyword>
<dbReference type="EMBL" id="CATQJL010000316">
    <property type="protein sequence ID" value="CAJ0608302.1"/>
    <property type="molecule type" value="Genomic_DNA"/>
</dbReference>
<dbReference type="CDD" id="cd06416">
    <property type="entry name" value="GH25_Lys1-like"/>
    <property type="match status" value="1"/>
</dbReference>
<dbReference type="Proteomes" id="UP001176961">
    <property type="component" value="Unassembled WGS sequence"/>
</dbReference>
<comment type="caution">
    <text evidence="3">The sequence shown here is derived from an EMBL/GenBank/DDBJ whole genome shotgun (WGS) entry which is preliminary data.</text>
</comment>
<sequence length="290" mass="32259">MHFCESSGTRAFWLHINIQTKAMSTIFILPLITASCYAKAILPEPVVAATTTYAYAIDLDRPVTVAAFECMKKSGYKAAIIRVYDPSDNGKLDVNAVSNIRNANQAGLGTEVFMTPLPRSSKKGGEQFRELYEGLKNGKIDVKMVWLQVTSPVNWGSNSNENIYFLNDIISMAKYYDVRIGFYTNVYDWNQITKGATVEGAMLWYWKVNGGGPSGETPANFDDFRPFGKFTKPTMKQFGQMEQICGVTVNRDIYSLEKFNPFLAEVKEKQSNELIVGKLGLALTGLLSAA</sequence>
<dbReference type="PROSITE" id="PS51904">
    <property type="entry name" value="GLYCOSYL_HYDROL_F25_2"/>
    <property type="match status" value="1"/>
</dbReference>
<evidence type="ECO:0000313" key="4">
    <source>
        <dbReference type="Proteomes" id="UP001176961"/>
    </source>
</evidence>
<organism evidence="3 4">
    <name type="scientific">Cylicocyclus nassatus</name>
    <name type="common">Nematode worm</name>
    <dbReference type="NCBI Taxonomy" id="53992"/>
    <lineage>
        <taxon>Eukaryota</taxon>
        <taxon>Metazoa</taxon>
        <taxon>Ecdysozoa</taxon>
        <taxon>Nematoda</taxon>
        <taxon>Chromadorea</taxon>
        <taxon>Rhabditida</taxon>
        <taxon>Rhabditina</taxon>
        <taxon>Rhabditomorpha</taxon>
        <taxon>Strongyloidea</taxon>
        <taxon>Strongylidae</taxon>
        <taxon>Cylicocyclus</taxon>
    </lineage>
</organism>
<evidence type="ECO:0000313" key="3">
    <source>
        <dbReference type="EMBL" id="CAJ0608302.1"/>
    </source>
</evidence>
<evidence type="ECO:0000256" key="1">
    <source>
        <dbReference type="ARBA" id="ARBA00010646"/>
    </source>
</evidence>
<evidence type="ECO:0008006" key="5">
    <source>
        <dbReference type="Google" id="ProtNLM"/>
    </source>
</evidence>
<dbReference type="GO" id="GO:0003796">
    <property type="term" value="F:lysozyme activity"/>
    <property type="evidence" value="ECO:0007669"/>
    <property type="project" value="InterPro"/>
</dbReference>
<dbReference type="GO" id="GO:0009253">
    <property type="term" value="P:peptidoglycan catabolic process"/>
    <property type="evidence" value="ECO:0007669"/>
    <property type="project" value="InterPro"/>
</dbReference>
<comment type="similarity">
    <text evidence="1">Belongs to the glycosyl hydrolase 25 family.</text>
</comment>
<gene>
    <name evidence="3" type="ORF">CYNAS_LOCUS20285</name>
</gene>
<dbReference type="AlphaFoldDB" id="A0AA36MGD4"/>
<keyword evidence="4" id="KW-1185">Reference proteome</keyword>
<proteinExistence type="inferred from homology"/>
<protein>
    <recommendedName>
        <fullName evidence="5">Lysozyme</fullName>
    </recommendedName>
</protein>
<dbReference type="PANTHER" id="PTHR23208:SF36">
    <property type="entry name" value="LYSOZYME-RELATED"/>
    <property type="match status" value="1"/>
</dbReference>
<dbReference type="GO" id="GO:0007165">
    <property type="term" value="P:signal transduction"/>
    <property type="evidence" value="ECO:0007669"/>
    <property type="project" value="TreeGrafter"/>
</dbReference>
<dbReference type="GO" id="GO:0045087">
    <property type="term" value="P:innate immune response"/>
    <property type="evidence" value="ECO:0007669"/>
    <property type="project" value="TreeGrafter"/>
</dbReference>
<dbReference type="PANTHER" id="PTHR23208">
    <property type="entry name" value="LYSOZYME PROTEIN"/>
    <property type="match status" value="1"/>
</dbReference>
<dbReference type="InterPro" id="IPR002053">
    <property type="entry name" value="Glyco_hydro_25"/>
</dbReference>
<dbReference type="GO" id="GO:0016998">
    <property type="term" value="P:cell wall macromolecule catabolic process"/>
    <property type="evidence" value="ECO:0007669"/>
    <property type="project" value="InterPro"/>
</dbReference>
<dbReference type="InterPro" id="IPR051595">
    <property type="entry name" value="GH25_Enzymes"/>
</dbReference>
<accession>A0AA36MGD4</accession>